<dbReference type="InterPro" id="IPR008189">
    <property type="entry name" value="rRNA_ssu_MeTfrase_I"/>
</dbReference>
<comment type="similarity">
    <text evidence="6">Belongs to the methyltransferase superfamily. RsmI family.</text>
</comment>
<evidence type="ECO:0000313" key="8">
    <source>
        <dbReference type="EMBL" id="OHA54365.1"/>
    </source>
</evidence>
<evidence type="ECO:0000256" key="3">
    <source>
        <dbReference type="ARBA" id="ARBA00022603"/>
    </source>
</evidence>
<dbReference type="AlphaFoldDB" id="A0A1G2Q1B8"/>
<sequence length="222" mass="23839">MAGVLYMVATPIGNLGDISVRANEVLGAVDFISCEDTRVTKKLVLHLGINKELVSLHHHTPESTLLKLVDRIKRGESAAYVSDAGTPGLADPGGKLVAAANQAGIKIVPIPGASAVTAILSVVGLPANSYLFLGYPPHKKGRQKFFKEAASCEYAVVFFESTYRITKTLIQLSKLIDDRAIVVGRELTKMYETIYRGSAVEVLEQLSQTSAKGEFVVVLAPK</sequence>
<keyword evidence="2 6" id="KW-0698">rRNA processing</keyword>
<dbReference type="InterPro" id="IPR035996">
    <property type="entry name" value="4pyrrol_Methylase_sf"/>
</dbReference>
<dbReference type="FunFam" id="3.40.1010.10:FF:000007">
    <property type="entry name" value="Ribosomal RNA small subunit methyltransferase I"/>
    <property type="match status" value="1"/>
</dbReference>
<comment type="caution">
    <text evidence="8">The sequence shown here is derived from an EMBL/GenBank/DDBJ whole genome shotgun (WGS) entry which is preliminary data.</text>
</comment>
<keyword evidence="4 6" id="KW-0808">Transferase</keyword>
<dbReference type="InterPro" id="IPR014776">
    <property type="entry name" value="4pyrrole_Mease_sub2"/>
</dbReference>
<dbReference type="InterPro" id="IPR014777">
    <property type="entry name" value="4pyrrole_Mease_sub1"/>
</dbReference>
<feature type="domain" description="Tetrapyrrole methylase" evidence="7">
    <location>
        <begin position="5"/>
        <end position="200"/>
    </location>
</feature>
<keyword evidence="5 6" id="KW-0949">S-adenosyl-L-methionine</keyword>
<evidence type="ECO:0000259" key="7">
    <source>
        <dbReference type="Pfam" id="PF00590"/>
    </source>
</evidence>
<dbReference type="GO" id="GO:0070677">
    <property type="term" value="F:rRNA (cytosine-2'-O-)-methyltransferase activity"/>
    <property type="evidence" value="ECO:0007669"/>
    <property type="project" value="UniProtKB-UniRule"/>
</dbReference>
<keyword evidence="1 6" id="KW-0963">Cytoplasm</keyword>
<gene>
    <name evidence="6" type="primary">rsmI</name>
    <name evidence="8" type="ORF">A2388_01910</name>
</gene>
<protein>
    <recommendedName>
        <fullName evidence="6">Ribosomal RNA small subunit methyltransferase I</fullName>
        <ecNumber evidence="6">2.1.1.198</ecNumber>
    </recommendedName>
    <alternativeName>
        <fullName evidence="6">16S rRNA 2'-O-ribose C1402 methyltransferase</fullName>
    </alternativeName>
    <alternativeName>
        <fullName evidence="6">rRNA (cytidine-2'-O-)-methyltransferase RsmI</fullName>
    </alternativeName>
</protein>
<proteinExistence type="inferred from homology"/>
<dbReference type="CDD" id="cd11648">
    <property type="entry name" value="RsmI"/>
    <property type="match status" value="1"/>
</dbReference>
<dbReference type="EC" id="2.1.1.198" evidence="6"/>
<organism evidence="8 9">
    <name type="scientific">Candidatus Veblenbacteria bacterium RIFOXYB1_FULL_43_13</name>
    <dbReference type="NCBI Taxonomy" id="1802426"/>
    <lineage>
        <taxon>Bacteria</taxon>
        <taxon>Candidatus Vebleniibacteriota</taxon>
    </lineage>
</organism>
<comment type="function">
    <text evidence="6">Catalyzes the 2'-O-methylation of the ribose of cytidine 1402 (C1402) in 16S rRNA.</text>
</comment>
<evidence type="ECO:0000256" key="5">
    <source>
        <dbReference type="ARBA" id="ARBA00022691"/>
    </source>
</evidence>
<dbReference type="Gene3D" id="3.40.1010.10">
    <property type="entry name" value="Cobalt-precorrin-4 Transmethylase, Domain 1"/>
    <property type="match status" value="1"/>
</dbReference>
<evidence type="ECO:0000256" key="4">
    <source>
        <dbReference type="ARBA" id="ARBA00022679"/>
    </source>
</evidence>
<evidence type="ECO:0000256" key="1">
    <source>
        <dbReference type="ARBA" id="ARBA00022490"/>
    </source>
</evidence>
<evidence type="ECO:0000313" key="9">
    <source>
        <dbReference type="Proteomes" id="UP000177575"/>
    </source>
</evidence>
<dbReference type="PANTHER" id="PTHR46111:SF1">
    <property type="entry name" value="RIBOSOMAL RNA SMALL SUBUNIT METHYLTRANSFERASE I"/>
    <property type="match status" value="1"/>
</dbReference>
<comment type="catalytic activity">
    <reaction evidence="6">
        <text>cytidine(1402) in 16S rRNA + S-adenosyl-L-methionine = 2'-O-methylcytidine(1402) in 16S rRNA + S-adenosyl-L-homocysteine + H(+)</text>
        <dbReference type="Rhea" id="RHEA:42924"/>
        <dbReference type="Rhea" id="RHEA-COMP:10285"/>
        <dbReference type="Rhea" id="RHEA-COMP:10286"/>
        <dbReference type="ChEBI" id="CHEBI:15378"/>
        <dbReference type="ChEBI" id="CHEBI:57856"/>
        <dbReference type="ChEBI" id="CHEBI:59789"/>
        <dbReference type="ChEBI" id="CHEBI:74495"/>
        <dbReference type="ChEBI" id="CHEBI:82748"/>
        <dbReference type="EC" id="2.1.1.198"/>
    </reaction>
</comment>
<comment type="subcellular location">
    <subcellularLocation>
        <location evidence="6">Cytoplasm</location>
    </subcellularLocation>
</comment>
<dbReference type="PANTHER" id="PTHR46111">
    <property type="entry name" value="RIBOSOMAL RNA SMALL SUBUNIT METHYLTRANSFERASE I"/>
    <property type="match status" value="1"/>
</dbReference>
<dbReference type="EMBL" id="MHTC01000051">
    <property type="protein sequence ID" value="OHA54365.1"/>
    <property type="molecule type" value="Genomic_DNA"/>
</dbReference>
<evidence type="ECO:0000256" key="6">
    <source>
        <dbReference type="HAMAP-Rule" id="MF_01877"/>
    </source>
</evidence>
<dbReference type="HAMAP" id="MF_01877">
    <property type="entry name" value="16SrRNA_methyltr_I"/>
    <property type="match status" value="1"/>
</dbReference>
<dbReference type="GO" id="GO:0005737">
    <property type="term" value="C:cytoplasm"/>
    <property type="evidence" value="ECO:0007669"/>
    <property type="project" value="UniProtKB-SubCell"/>
</dbReference>
<evidence type="ECO:0000256" key="2">
    <source>
        <dbReference type="ARBA" id="ARBA00022552"/>
    </source>
</evidence>
<reference evidence="8 9" key="1">
    <citation type="journal article" date="2016" name="Nat. Commun.">
        <title>Thousands of microbial genomes shed light on interconnected biogeochemical processes in an aquifer system.</title>
        <authorList>
            <person name="Anantharaman K."/>
            <person name="Brown C.T."/>
            <person name="Hug L.A."/>
            <person name="Sharon I."/>
            <person name="Castelle C.J."/>
            <person name="Probst A.J."/>
            <person name="Thomas B.C."/>
            <person name="Singh A."/>
            <person name="Wilkins M.J."/>
            <person name="Karaoz U."/>
            <person name="Brodie E.L."/>
            <person name="Williams K.H."/>
            <person name="Hubbard S.S."/>
            <person name="Banfield J.F."/>
        </authorList>
    </citation>
    <scope>NUCLEOTIDE SEQUENCE [LARGE SCALE GENOMIC DNA]</scope>
</reference>
<dbReference type="PIRSF" id="PIRSF005917">
    <property type="entry name" value="MTase_YraL"/>
    <property type="match status" value="1"/>
</dbReference>
<dbReference type="NCBIfam" id="TIGR00096">
    <property type="entry name" value="16S rRNA (cytidine(1402)-2'-O)-methyltransferase"/>
    <property type="match status" value="1"/>
</dbReference>
<dbReference type="SUPFAM" id="SSF53790">
    <property type="entry name" value="Tetrapyrrole methylase"/>
    <property type="match status" value="1"/>
</dbReference>
<dbReference type="Gene3D" id="3.30.950.10">
    <property type="entry name" value="Methyltransferase, Cobalt-precorrin-4 Transmethylase, Domain 2"/>
    <property type="match status" value="1"/>
</dbReference>
<dbReference type="Pfam" id="PF00590">
    <property type="entry name" value="TP_methylase"/>
    <property type="match status" value="1"/>
</dbReference>
<accession>A0A1G2Q1B8</accession>
<name>A0A1G2Q1B8_9BACT</name>
<keyword evidence="3 6" id="KW-0489">Methyltransferase</keyword>
<dbReference type="InterPro" id="IPR000878">
    <property type="entry name" value="4pyrrol_Mease"/>
</dbReference>
<dbReference type="Proteomes" id="UP000177575">
    <property type="component" value="Unassembled WGS sequence"/>
</dbReference>